<evidence type="ECO:0008006" key="3">
    <source>
        <dbReference type="Google" id="ProtNLM"/>
    </source>
</evidence>
<feature type="non-terminal residue" evidence="1">
    <location>
        <position position="36"/>
    </location>
</feature>
<sequence>MHVLLGTKLLQAQRFNDPNDLCKIMVATDAIGMGLN</sequence>
<dbReference type="AlphaFoldDB" id="A0A8S2ZL62"/>
<dbReference type="EMBL" id="CAJOBI010111500">
    <property type="protein sequence ID" value="CAF4635143.1"/>
    <property type="molecule type" value="Genomic_DNA"/>
</dbReference>
<protein>
    <recommendedName>
        <fullName evidence="3">Helicase C-terminal domain-containing protein</fullName>
    </recommendedName>
</protein>
<dbReference type="InterPro" id="IPR027417">
    <property type="entry name" value="P-loop_NTPase"/>
</dbReference>
<gene>
    <name evidence="1" type="ORF">SMN809_LOCUS40449</name>
</gene>
<organism evidence="1 2">
    <name type="scientific">Rotaria magnacalcarata</name>
    <dbReference type="NCBI Taxonomy" id="392030"/>
    <lineage>
        <taxon>Eukaryota</taxon>
        <taxon>Metazoa</taxon>
        <taxon>Spiralia</taxon>
        <taxon>Gnathifera</taxon>
        <taxon>Rotifera</taxon>
        <taxon>Eurotatoria</taxon>
        <taxon>Bdelloidea</taxon>
        <taxon>Philodinida</taxon>
        <taxon>Philodinidae</taxon>
        <taxon>Rotaria</taxon>
    </lineage>
</organism>
<proteinExistence type="predicted"/>
<comment type="caution">
    <text evidence="1">The sequence shown here is derived from an EMBL/GenBank/DDBJ whole genome shotgun (WGS) entry which is preliminary data.</text>
</comment>
<evidence type="ECO:0000313" key="1">
    <source>
        <dbReference type="EMBL" id="CAF4635143.1"/>
    </source>
</evidence>
<reference evidence="1" key="1">
    <citation type="submission" date="2021-02" db="EMBL/GenBank/DDBJ databases">
        <authorList>
            <person name="Nowell W R."/>
        </authorList>
    </citation>
    <scope>NUCLEOTIDE SEQUENCE</scope>
</reference>
<dbReference type="Gene3D" id="3.40.50.300">
    <property type="entry name" value="P-loop containing nucleotide triphosphate hydrolases"/>
    <property type="match status" value="1"/>
</dbReference>
<evidence type="ECO:0000313" key="2">
    <source>
        <dbReference type="Proteomes" id="UP000676336"/>
    </source>
</evidence>
<accession>A0A8S2ZL62</accession>
<name>A0A8S2ZL62_9BILA</name>
<dbReference type="Proteomes" id="UP000676336">
    <property type="component" value="Unassembled WGS sequence"/>
</dbReference>